<dbReference type="GO" id="GO:0005886">
    <property type="term" value="C:plasma membrane"/>
    <property type="evidence" value="ECO:0007669"/>
    <property type="project" value="TreeGrafter"/>
</dbReference>
<evidence type="ECO:0000259" key="10">
    <source>
        <dbReference type="PROSITE" id="PS50156"/>
    </source>
</evidence>
<dbReference type="Pfam" id="PF12349">
    <property type="entry name" value="Sterol-sensing"/>
    <property type="match status" value="1"/>
</dbReference>
<proteinExistence type="inferred from homology"/>
<keyword evidence="5 9" id="KW-0472">Membrane</keyword>
<keyword evidence="6" id="KW-0675">Receptor</keyword>
<evidence type="ECO:0000256" key="6">
    <source>
        <dbReference type="ARBA" id="ARBA00023170"/>
    </source>
</evidence>
<dbReference type="GeneID" id="108677627"/>
<name>A0A8B7P5N9_HYAAZ</name>
<feature type="region of interest" description="Disordered" evidence="8">
    <location>
        <begin position="648"/>
        <end position="678"/>
    </location>
</feature>
<feature type="region of interest" description="Disordered" evidence="8">
    <location>
        <begin position="1349"/>
        <end position="1474"/>
    </location>
</feature>
<dbReference type="InterPro" id="IPR000731">
    <property type="entry name" value="SSD"/>
</dbReference>
<dbReference type="KEGG" id="hazt:108677627"/>
<dbReference type="GO" id="GO:0005119">
    <property type="term" value="F:smoothened binding"/>
    <property type="evidence" value="ECO:0007669"/>
    <property type="project" value="TreeGrafter"/>
</dbReference>
<sequence length="1474" mass="160950">MAVAVDVEGRSSVPTVCSHKEICTRTSWVDARTALAHITKGRASGSRGALWMRCLLQEQLQQAGQFCDRHAGKVVFVAILVLSSFCVGLKSATLVTNIEQLWVQEGGRLQQELQYVEATLGKGAGSTKQMLIQTAAGESSAPNLLKSSALLTHLAVLQSAISVSVDLYDTSWSLSDICYAPTFPEFESYQVEKIFEHLNPCTIITPLDCFWEGSLLLGPKFPVTVPGLGAGIRWSNLNPSKLVEKIEQVQDMTKHFPLASFAEFLKRAGITTGYQEKPCLDPLDPDCPMTAPNKGSSEPVDVGAHVTGGCYGFAGRYMHWPEHLIVGAISKNKTGHIVRGEALQSIVQLMGSKNLYEYWNDDWKVHNIDWNQEKAELILNAWMHKFMMKVESESAARLEETPSYQFLPFSDASLGSLIKNFSELSVLKVVVGYGIMLGYTVLVLCRPWDFSNSQAGLGVAAVLLVAFSVAAGMGFCALLGLPFSAASTQVLPFLALGLSVDNIFLMLHTTSEALSEAATLGLVLVDSERTKQVGSIVKRCGVSILMSSLCTALSFACAAIIPVPALRSMCFQATILLLVNVVAALLVFPAFLSLDLRRRTAKQADVFCCFPDPLDNSNDVLARAPTRSADTMCCLPQHSTNIPRNVTAEHEKPAPATAQDTNSLKSNSSQTQDWPERNSNLVLSPSVDSLESTYSLFGGKLGLRSFIVNFLNRTWNGYVSCVSSEKCRAVGFFFLIISIAASAWGVSRLRDGLDLTALVPRDSPESTFLEAQQKHFSIYHMFVVTKGHFEYPRHQKLLHDYHAAFTRVPYILKDDDGGLPDSWLASFRDWLLGLQKAFDKDWKNGCINAERWHSNASDDAVMAYKLLVQTGHVDHPVDRSLVVQTRLVNADGIINPDAFYNYLSAWVTNDAMAYGASQADLKPEPRRWYHDRYNDHDLKIPKSSPLVFAQMSFFVRHLNTTESVTDMISQVRHICDKFNEKGLPNFPKGVPFTYWEQYIHLRFFLVLSLISVVVGVFMIVSVFLLNAWAAAIIVLVLSLLVLQMAGMMGIVGVHLSAAPAVMLVAAVGVGMQYVAPVVLGYLTAVGNRRRRVGVALCHMAPPVIHGAASTLLAALMLLFSEFDFIRRCFFYVIAGLVMLGVIDSLFFLPIILSMIGPPAEIISHAHPDRLPTPTPPPSPQPQPHHQSQNVLQLQPVVRFNQASATNGSSAKFSTDVGRNSRRPSRTEFTGAAPENVKNSSNYLRHHHNNSSSHNHHGGSNLSLSTITEEPPSSHSTNSCQSSYSGISAHEIVVEPQVVVETTTYGNGSGTRTSTCGTENNCGDASNISHVTTKVTATAKVKVELHTPLTSSSVSSCGSGRSSNSNYGRRKSSNGSNNASSATLHQNVNKGDKNHTENSKKYNHRSSKSVNLNQNSDASGIFTGTSRVLNSNGSDRYDSDSNDRFNNSDQSSEVISSYTSASSDNSSNSGNRSAR</sequence>
<dbReference type="OrthoDB" id="5873834at2759"/>
<dbReference type="PANTHER" id="PTHR46022">
    <property type="entry name" value="PROTEIN PATCHED"/>
    <property type="match status" value="1"/>
</dbReference>
<evidence type="ECO:0000256" key="1">
    <source>
        <dbReference type="ARBA" id="ARBA00004141"/>
    </source>
</evidence>
<dbReference type="InterPro" id="IPR004766">
    <property type="entry name" value="TM_rcpt_patched"/>
</dbReference>
<feature type="compositionally biased region" description="Low complexity" evidence="8">
    <location>
        <begin position="1350"/>
        <end position="1380"/>
    </location>
</feature>
<feature type="compositionally biased region" description="Low complexity" evidence="8">
    <location>
        <begin position="1443"/>
        <end position="1474"/>
    </location>
</feature>
<feature type="transmembrane region" description="Helical" evidence="9">
    <location>
        <begin position="1030"/>
        <end position="1053"/>
    </location>
</feature>
<dbReference type="RefSeq" id="XP_018021368.1">
    <property type="nucleotide sequence ID" value="XM_018165879.2"/>
</dbReference>
<dbReference type="SUPFAM" id="SSF82866">
    <property type="entry name" value="Multidrug efflux transporter AcrB transmembrane domain"/>
    <property type="match status" value="2"/>
</dbReference>
<feature type="transmembrane region" description="Helical" evidence="9">
    <location>
        <begin position="571"/>
        <end position="592"/>
    </location>
</feature>
<accession>A0A8B7P5N9</accession>
<feature type="compositionally biased region" description="Polar residues" evidence="8">
    <location>
        <begin position="1265"/>
        <end position="1282"/>
    </location>
</feature>
<feature type="compositionally biased region" description="Basic and acidic residues" evidence="8">
    <location>
        <begin position="1389"/>
        <end position="1399"/>
    </location>
</feature>
<evidence type="ECO:0000256" key="9">
    <source>
        <dbReference type="SAM" id="Phobius"/>
    </source>
</evidence>
<evidence type="ECO:0000313" key="12">
    <source>
        <dbReference type="RefSeq" id="XP_018021368.1"/>
    </source>
</evidence>
<dbReference type="NCBIfam" id="TIGR00918">
    <property type="entry name" value="2A060602"/>
    <property type="match status" value="1"/>
</dbReference>
<feature type="compositionally biased region" description="Polar residues" evidence="8">
    <location>
        <begin position="1407"/>
        <end position="1428"/>
    </location>
</feature>
<keyword evidence="4 9" id="KW-1133">Transmembrane helix</keyword>
<evidence type="ECO:0000256" key="5">
    <source>
        <dbReference type="ARBA" id="ARBA00023136"/>
    </source>
</evidence>
<feature type="transmembrane region" description="Helical" evidence="9">
    <location>
        <begin position="1129"/>
        <end position="1152"/>
    </location>
</feature>
<feature type="domain" description="SSD" evidence="10">
    <location>
        <begin position="425"/>
        <end position="594"/>
    </location>
</feature>
<dbReference type="GO" id="GO:0097108">
    <property type="term" value="F:hedgehog family protein binding"/>
    <property type="evidence" value="ECO:0007669"/>
    <property type="project" value="TreeGrafter"/>
</dbReference>
<evidence type="ECO:0000256" key="3">
    <source>
        <dbReference type="ARBA" id="ARBA00022692"/>
    </source>
</evidence>
<dbReference type="InterPro" id="IPR053958">
    <property type="entry name" value="HMGCR/SNAP/NPC1-like_SSD"/>
</dbReference>
<keyword evidence="7" id="KW-0325">Glycoprotein</keyword>
<feature type="compositionally biased region" description="Pro residues" evidence="8">
    <location>
        <begin position="1170"/>
        <end position="1182"/>
    </location>
</feature>
<feature type="transmembrane region" description="Helical" evidence="9">
    <location>
        <begin position="1103"/>
        <end position="1122"/>
    </location>
</feature>
<reference evidence="12" key="1">
    <citation type="submission" date="2025-08" db="UniProtKB">
        <authorList>
            <consortium name="RefSeq"/>
        </authorList>
    </citation>
    <scope>IDENTIFICATION</scope>
    <source>
        <tissue evidence="12">Whole organism</tissue>
    </source>
</reference>
<feature type="transmembrane region" description="Helical" evidence="9">
    <location>
        <begin position="426"/>
        <end position="445"/>
    </location>
</feature>
<evidence type="ECO:0000256" key="4">
    <source>
        <dbReference type="ARBA" id="ARBA00022989"/>
    </source>
</evidence>
<evidence type="ECO:0000313" key="11">
    <source>
        <dbReference type="Proteomes" id="UP000694843"/>
    </source>
</evidence>
<evidence type="ECO:0000256" key="8">
    <source>
        <dbReference type="SAM" id="MobiDB-lite"/>
    </source>
</evidence>
<dbReference type="OMA" id="HLYDTEW"/>
<comment type="similarity">
    <text evidence="2">Belongs to the patched family.</text>
</comment>
<keyword evidence="11" id="KW-1185">Reference proteome</keyword>
<dbReference type="Gene3D" id="1.20.1640.10">
    <property type="entry name" value="Multidrug efflux transporter AcrB transmembrane domain"/>
    <property type="match status" value="2"/>
</dbReference>
<dbReference type="PANTHER" id="PTHR46022:SF1">
    <property type="entry name" value="PROTEIN PATCHED"/>
    <property type="match status" value="1"/>
</dbReference>
<dbReference type="PROSITE" id="PS50156">
    <property type="entry name" value="SSD"/>
    <property type="match status" value="1"/>
</dbReference>
<feature type="compositionally biased region" description="Basic residues" evidence="8">
    <location>
        <begin position="1243"/>
        <end position="1256"/>
    </location>
</feature>
<feature type="region of interest" description="Disordered" evidence="8">
    <location>
        <begin position="1163"/>
        <end position="1188"/>
    </location>
</feature>
<feature type="transmembrane region" description="Helical" evidence="9">
    <location>
        <begin position="544"/>
        <end position="565"/>
    </location>
</feature>
<protein>
    <submittedName>
        <fullName evidence="12">Protein patched</fullName>
    </submittedName>
</protein>
<dbReference type="CTD" id="35851"/>
<feature type="region of interest" description="Disordered" evidence="8">
    <location>
        <begin position="1204"/>
        <end position="1282"/>
    </location>
</feature>
<feature type="transmembrane region" description="Helical" evidence="9">
    <location>
        <begin position="457"/>
        <end position="483"/>
    </location>
</feature>
<dbReference type="Proteomes" id="UP000694843">
    <property type="component" value="Unplaced"/>
</dbReference>
<feature type="transmembrane region" description="Helical" evidence="9">
    <location>
        <begin position="1060"/>
        <end position="1083"/>
    </location>
</feature>
<keyword evidence="3 9" id="KW-0812">Transmembrane</keyword>
<gene>
    <name evidence="12" type="primary">LOC108677627</name>
</gene>
<comment type="subcellular location">
    <subcellularLocation>
        <location evidence="1">Membrane</location>
        <topology evidence="1">Multi-pass membrane protein</topology>
    </subcellularLocation>
</comment>
<feature type="transmembrane region" description="Helical" evidence="9">
    <location>
        <begin position="1003"/>
        <end position="1024"/>
    </location>
</feature>
<dbReference type="GO" id="GO:0045879">
    <property type="term" value="P:negative regulation of smoothened signaling pathway"/>
    <property type="evidence" value="ECO:0007669"/>
    <property type="project" value="TreeGrafter"/>
</dbReference>
<dbReference type="GO" id="GO:0008158">
    <property type="term" value="F:hedgehog receptor activity"/>
    <property type="evidence" value="ECO:0007669"/>
    <property type="project" value="InterPro"/>
</dbReference>
<evidence type="ECO:0000256" key="2">
    <source>
        <dbReference type="ARBA" id="ARBA00005585"/>
    </source>
</evidence>
<evidence type="ECO:0000256" key="7">
    <source>
        <dbReference type="ARBA" id="ARBA00023180"/>
    </source>
</evidence>
<feature type="compositionally biased region" description="Polar residues" evidence="8">
    <location>
        <begin position="658"/>
        <end position="678"/>
    </location>
</feature>
<organism evidence="11 12">
    <name type="scientific">Hyalella azteca</name>
    <name type="common">Amphipod</name>
    <dbReference type="NCBI Taxonomy" id="294128"/>
    <lineage>
        <taxon>Eukaryota</taxon>
        <taxon>Metazoa</taxon>
        <taxon>Ecdysozoa</taxon>
        <taxon>Arthropoda</taxon>
        <taxon>Crustacea</taxon>
        <taxon>Multicrustacea</taxon>
        <taxon>Malacostraca</taxon>
        <taxon>Eumalacostraca</taxon>
        <taxon>Peracarida</taxon>
        <taxon>Amphipoda</taxon>
        <taxon>Senticaudata</taxon>
        <taxon>Talitrida</taxon>
        <taxon>Talitroidea</taxon>
        <taxon>Hyalellidae</taxon>
        <taxon>Hyalella</taxon>
    </lineage>
</organism>